<accession>A0A6N8CNF4</accession>
<feature type="compositionally biased region" description="Polar residues" evidence="1">
    <location>
        <begin position="304"/>
        <end position="317"/>
    </location>
</feature>
<proteinExistence type="predicted"/>
<protein>
    <recommendedName>
        <fullName evidence="4">YbbR-like domain-containing protein</fullName>
    </recommendedName>
</protein>
<dbReference type="RefSeq" id="WP_155217616.1">
    <property type="nucleotide sequence ID" value="NZ_WNHB01000006.1"/>
</dbReference>
<dbReference type="InterPro" id="IPR017868">
    <property type="entry name" value="Filamin/ABP280_repeat-like"/>
</dbReference>
<dbReference type="AlphaFoldDB" id="A0A6N8CNF4"/>
<evidence type="ECO:0008006" key="4">
    <source>
        <dbReference type="Google" id="ProtNLM"/>
    </source>
</evidence>
<dbReference type="EMBL" id="WNHB01000006">
    <property type="protein sequence ID" value="MTT31491.1"/>
    <property type="molecule type" value="Genomic_DNA"/>
</dbReference>
<dbReference type="Gene3D" id="2.170.120.40">
    <property type="entry name" value="YbbR-like domain"/>
    <property type="match status" value="2"/>
</dbReference>
<feature type="region of interest" description="Disordered" evidence="1">
    <location>
        <begin position="297"/>
        <end position="361"/>
    </location>
</feature>
<name>A0A6N8CNF4_9BACI</name>
<dbReference type="Gene3D" id="2.170.120.30">
    <property type="match status" value="2"/>
</dbReference>
<dbReference type="InterPro" id="IPR053154">
    <property type="entry name" value="c-di-AMP_regulator"/>
</dbReference>
<evidence type="ECO:0000256" key="1">
    <source>
        <dbReference type="SAM" id="MobiDB-lite"/>
    </source>
</evidence>
<dbReference type="PANTHER" id="PTHR37804:SF1">
    <property type="entry name" value="CDAA REGULATORY PROTEIN CDAR"/>
    <property type="match status" value="1"/>
</dbReference>
<sequence length="457" mass="48825">MDKLLRSPWFVRAISLFTAILLYAFVSSTEQSSNGSQANLLADNQQSTSMTEKLDVKYDSNRYVVTGAPDSVKLEIKGPSDKILKSKLLNSKSASINLTGKKAGTYNVKVETDGFPSGLKVTSVPDSITVTLQKKVTKSMPASVDILNKNDVAKGYDIGDPVITPDSVDVTGGEDMINSIAFIKGVVSVENLKQTVNKSVTLNAYDANGNQLNVAIDPATVNVQIPIFSVSKSLPIKLTEQGHPKSGYQIDGMDPDVNKVTIFADKSILDKIDTITPIEVPVDGLTSDKTVKVDVPLPDGAESVSPQTISVDVQVSKTADDSKKNSSSTETDSNSKPDSDSKDKTTSTTESDLKSESDLNTKEFDAVPVQLSGVNSDQTVTFEKPNNKKIAVTVTGKEDDLNKLSSSDITASIDVSELDNGIHEVPIQLTMPKGFEGSASPKYATVKISDRSSDTST</sequence>
<dbReference type="PANTHER" id="PTHR37804">
    <property type="entry name" value="CDAA REGULATORY PROTEIN CDAR"/>
    <property type="match status" value="1"/>
</dbReference>
<keyword evidence="3" id="KW-1185">Reference proteome</keyword>
<evidence type="ECO:0000313" key="2">
    <source>
        <dbReference type="EMBL" id="MTT31491.1"/>
    </source>
</evidence>
<organism evidence="2 3">
    <name type="scientific">Terrilactibacillus tamarindi</name>
    <dbReference type="NCBI Taxonomy" id="2599694"/>
    <lineage>
        <taxon>Bacteria</taxon>
        <taxon>Bacillati</taxon>
        <taxon>Bacillota</taxon>
        <taxon>Bacilli</taxon>
        <taxon>Bacillales</taxon>
        <taxon>Bacillaceae</taxon>
        <taxon>Terrilactibacillus</taxon>
    </lineage>
</organism>
<dbReference type="Pfam" id="PF07949">
    <property type="entry name" value="YbbR"/>
    <property type="match status" value="4"/>
</dbReference>
<reference evidence="2 3" key="1">
    <citation type="submission" date="2019-11" db="EMBL/GenBank/DDBJ databases">
        <title>Terrilactibacillus tamarindus sp. nov. BCM23-1 isolated from bark of Tamarindus indica.</title>
        <authorList>
            <person name="Kingkaew E."/>
            <person name="Tanasupawat S."/>
        </authorList>
    </citation>
    <scope>NUCLEOTIDE SEQUENCE [LARGE SCALE GENOMIC DNA]</scope>
    <source>
        <strain evidence="2 3">BCM23-1</strain>
    </source>
</reference>
<comment type="caution">
    <text evidence="2">The sequence shown here is derived from an EMBL/GenBank/DDBJ whole genome shotgun (WGS) entry which is preliminary data.</text>
</comment>
<dbReference type="OrthoDB" id="2960905at2"/>
<dbReference type="Proteomes" id="UP000440978">
    <property type="component" value="Unassembled WGS sequence"/>
</dbReference>
<dbReference type="PROSITE" id="PS50194">
    <property type="entry name" value="FILAMIN_REPEAT"/>
    <property type="match status" value="1"/>
</dbReference>
<evidence type="ECO:0000313" key="3">
    <source>
        <dbReference type="Proteomes" id="UP000440978"/>
    </source>
</evidence>
<dbReference type="InterPro" id="IPR012505">
    <property type="entry name" value="YbbR"/>
</dbReference>
<feature type="compositionally biased region" description="Basic and acidic residues" evidence="1">
    <location>
        <begin position="333"/>
        <end position="361"/>
    </location>
</feature>
<gene>
    <name evidence="2" type="ORF">GMB86_05585</name>
</gene>